<dbReference type="PROSITE" id="PS51257">
    <property type="entry name" value="PROKAR_LIPOPROTEIN"/>
    <property type="match status" value="1"/>
</dbReference>
<dbReference type="AlphaFoldDB" id="A0A1G5PJE8"/>
<dbReference type="GO" id="GO:0043165">
    <property type="term" value="P:Gram-negative-bacterium-type cell outer membrane assembly"/>
    <property type="evidence" value="ECO:0007669"/>
    <property type="project" value="UniProtKB-UniRule"/>
</dbReference>
<keyword evidence="3 4" id="KW-0998">Cell outer membrane</keyword>
<comment type="function">
    <text evidence="4">Part of the outer membrane protein assembly complex, which is involved in assembly and insertion of beta-barrel proteins into the outer membrane.</text>
</comment>
<keyword evidence="4" id="KW-0564">Palmitate</keyword>
<dbReference type="GO" id="GO:1990063">
    <property type="term" value="C:Bam protein complex"/>
    <property type="evidence" value="ECO:0007669"/>
    <property type="project" value="TreeGrafter"/>
</dbReference>
<dbReference type="InterPro" id="IPR012640">
    <property type="entry name" value="Membr_lipoprot_lipid_attach_CS"/>
</dbReference>
<evidence type="ECO:0000256" key="1">
    <source>
        <dbReference type="ARBA" id="ARBA00022729"/>
    </source>
</evidence>
<name>A0A1G5PJE8_9GAMM</name>
<dbReference type="InterPro" id="IPR026592">
    <property type="entry name" value="BamE"/>
</dbReference>
<feature type="domain" description="Outer membrane protein assembly factor BamE" evidence="6">
    <location>
        <begin position="26"/>
        <end position="95"/>
    </location>
</feature>
<dbReference type="Proteomes" id="UP000199648">
    <property type="component" value="Unassembled WGS sequence"/>
</dbReference>
<evidence type="ECO:0000256" key="2">
    <source>
        <dbReference type="ARBA" id="ARBA00023136"/>
    </source>
</evidence>
<dbReference type="STRING" id="415747.SAMN03097708_00190"/>
<dbReference type="EMBL" id="FMWD01000001">
    <property type="protein sequence ID" value="SCZ49548.1"/>
    <property type="molecule type" value="Genomic_DNA"/>
</dbReference>
<dbReference type="InterPro" id="IPR007450">
    <property type="entry name" value="BamE_dom"/>
</dbReference>
<dbReference type="RefSeq" id="WP_092991676.1">
    <property type="nucleotide sequence ID" value="NZ_FMWD01000001.1"/>
</dbReference>
<dbReference type="OrthoDB" id="9808250at2"/>
<dbReference type="Pfam" id="PF08139">
    <property type="entry name" value="LPAM_1"/>
    <property type="match status" value="1"/>
</dbReference>
<evidence type="ECO:0000256" key="4">
    <source>
        <dbReference type="HAMAP-Rule" id="MF_00925"/>
    </source>
</evidence>
<sequence>MQKIIIYFALALTLAGCAHKLDIQQGNILTQAELAKLETGMTKRQVLFLLGSPLLTDPFHQQRWDYYYSYQPGGEAVTSHYQVTVWFEDDRLARYSAKGDIPEEVPLAPRLERR</sequence>
<dbReference type="HAMAP" id="MF_00925">
    <property type="entry name" value="OM_assembly_BamE"/>
    <property type="match status" value="1"/>
</dbReference>
<gene>
    <name evidence="4" type="primary">bamE</name>
    <name evidence="7" type="ORF">SAMN03097708_00190</name>
</gene>
<dbReference type="PANTHER" id="PTHR37482">
    <property type="entry name" value="OUTER MEMBRANE PROTEIN ASSEMBLY FACTOR BAME"/>
    <property type="match status" value="1"/>
</dbReference>
<dbReference type="InterPro" id="IPR037873">
    <property type="entry name" value="BamE-like"/>
</dbReference>
<comment type="subcellular location">
    <subcellularLocation>
        <location evidence="4">Cell outer membrane</location>
        <topology evidence="4">Lipid-anchor</topology>
    </subcellularLocation>
</comment>
<evidence type="ECO:0000256" key="5">
    <source>
        <dbReference type="SAM" id="SignalP"/>
    </source>
</evidence>
<keyword evidence="8" id="KW-1185">Reference proteome</keyword>
<feature type="signal peptide" evidence="5">
    <location>
        <begin position="1"/>
        <end position="20"/>
    </location>
</feature>
<comment type="similarity">
    <text evidence="4">Belongs to the BamE family.</text>
</comment>
<dbReference type="Pfam" id="PF04355">
    <property type="entry name" value="BamE"/>
    <property type="match status" value="1"/>
</dbReference>
<evidence type="ECO:0000256" key="3">
    <source>
        <dbReference type="ARBA" id="ARBA00023237"/>
    </source>
</evidence>
<comment type="subunit">
    <text evidence="4">Part of the Bam complex.</text>
</comment>
<dbReference type="GO" id="GO:0051205">
    <property type="term" value="P:protein insertion into membrane"/>
    <property type="evidence" value="ECO:0007669"/>
    <property type="project" value="UniProtKB-UniRule"/>
</dbReference>
<accession>A0A1G5PJE8</accession>
<reference evidence="7 8" key="1">
    <citation type="submission" date="2016-10" db="EMBL/GenBank/DDBJ databases">
        <authorList>
            <person name="de Groot N.N."/>
        </authorList>
    </citation>
    <scope>NUCLEOTIDE SEQUENCE [LARGE SCALE GENOMIC DNA]</scope>
    <source>
        <strain evidence="7 8">HLD2</strain>
    </source>
</reference>
<dbReference type="PANTHER" id="PTHR37482:SF1">
    <property type="entry name" value="OUTER MEMBRANE PROTEIN ASSEMBLY FACTOR BAME"/>
    <property type="match status" value="1"/>
</dbReference>
<feature type="chain" id="PRO_5011803272" description="Outer membrane protein assembly factor BamE" evidence="5">
    <location>
        <begin position="21"/>
        <end position="114"/>
    </location>
</feature>
<organism evidence="7 8">
    <name type="scientific">Thiohalomonas denitrificans</name>
    <dbReference type="NCBI Taxonomy" id="415747"/>
    <lineage>
        <taxon>Bacteria</taxon>
        <taxon>Pseudomonadati</taxon>
        <taxon>Pseudomonadota</taxon>
        <taxon>Gammaproteobacteria</taxon>
        <taxon>Thiohalomonadales</taxon>
        <taxon>Thiohalomonadaceae</taxon>
        <taxon>Thiohalomonas</taxon>
    </lineage>
</organism>
<keyword evidence="4" id="KW-0449">Lipoprotein</keyword>
<keyword evidence="2 4" id="KW-0472">Membrane</keyword>
<dbReference type="Gene3D" id="3.30.1450.10">
    <property type="match status" value="1"/>
</dbReference>
<evidence type="ECO:0000313" key="8">
    <source>
        <dbReference type="Proteomes" id="UP000199648"/>
    </source>
</evidence>
<protein>
    <recommendedName>
        <fullName evidence="4">Outer membrane protein assembly factor BamE</fullName>
    </recommendedName>
</protein>
<evidence type="ECO:0000259" key="6">
    <source>
        <dbReference type="Pfam" id="PF04355"/>
    </source>
</evidence>
<dbReference type="GO" id="GO:0030674">
    <property type="term" value="F:protein-macromolecule adaptor activity"/>
    <property type="evidence" value="ECO:0007669"/>
    <property type="project" value="TreeGrafter"/>
</dbReference>
<evidence type="ECO:0000313" key="7">
    <source>
        <dbReference type="EMBL" id="SCZ49548.1"/>
    </source>
</evidence>
<proteinExistence type="inferred from homology"/>
<keyword evidence="1 4" id="KW-0732">Signal</keyword>